<dbReference type="SUPFAM" id="SSF52540">
    <property type="entry name" value="P-loop containing nucleoside triphosphate hydrolases"/>
    <property type="match status" value="1"/>
</dbReference>
<proteinExistence type="predicted"/>
<feature type="region of interest" description="Disordered" evidence="2">
    <location>
        <begin position="137"/>
        <end position="179"/>
    </location>
</feature>
<keyword evidence="4" id="KW-1185">Reference proteome</keyword>
<feature type="compositionally biased region" description="Basic and acidic residues" evidence="2">
    <location>
        <begin position="207"/>
        <end position="225"/>
    </location>
</feature>
<dbReference type="AlphaFoldDB" id="A0A6S7K9I0"/>
<dbReference type="InterPro" id="IPR011990">
    <property type="entry name" value="TPR-like_helical_dom_sf"/>
</dbReference>
<dbReference type="InterPro" id="IPR051191">
    <property type="entry name" value="DCAF12"/>
</dbReference>
<evidence type="ECO:0000313" key="4">
    <source>
        <dbReference type="Proteomes" id="UP001152795"/>
    </source>
</evidence>
<reference evidence="3" key="1">
    <citation type="submission" date="2020-04" db="EMBL/GenBank/DDBJ databases">
        <authorList>
            <person name="Alioto T."/>
            <person name="Alioto T."/>
            <person name="Gomez Garrido J."/>
        </authorList>
    </citation>
    <scope>NUCLEOTIDE SEQUENCE</scope>
    <source>
        <strain evidence="3">A484AB</strain>
    </source>
</reference>
<dbReference type="SUPFAM" id="SSF48452">
    <property type="entry name" value="TPR-like"/>
    <property type="match status" value="2"/>
</dbReference>
<protein>
    <submittedName>
        <fullName evidence="3">TPR repeat-containing DDB_G0287407-like</fullName>
    </submittedName>
</protein>
<keyword evidence="1" id="KW-0677">Repeat</keyword>
<accession>A0A6S7K9I0</accession>
<evidence type="ECO:0000256" key="2">
    <source>
        <dbReference type="SAM" id="MobiDB-lite"/>
    </source>
</evidence>
<dbReference type="OrthoDB" id="17009at2759"/>
<comment type="caution">
    <text evidence="3">The sequence shown here is derived from an EMBL/GenBank/DDBJ whole genome shotgun (WGS) entry which is preliminary data.</text>
</comment>
<feature type="non-terminal residue" evidence="3">
    <location>
        <position position="1"/>
    </location>
</feature>
<dbReference type="PANTHER" id="PTHR19860">
    <property type="entry name" value="DDB1- AND CUL4-ASSOCIATED FACTOR 12-RELATED"/>
    <property type="match status" value="1"/>
</dbReference>
<dbReference type="EMBL" id="CACRXK020013252">
    <property type="protein sequence ID" value="CAB4024813.1"/>
    <property type="molecule type" value="Genomic_DNA"/>
</dbReference>
<sequence>AAKMMFNAVNEQIKKMLASNVDLSPREMEKAKHDSYFVKQYSIGGKYIGGDGHLEKIDQLISSSGDKSREIAVTGSAGSGKTALLCNWIDNHSKKNPDDIIVYHFIGCATDTTDPKQILSRVYEELDYEFQKTLKPATTDSVTEHGATASTDTNKVNQEIEREEVTESPSGSKQIERSSSGGIFSCFRGSKVTDVNKDDVYEKTANDVRVNKDETQAEKEQDLVKANDPPKTSKKKFSSEDILPRGGGGHSIQKILANITQLAQKISEAKGKAFIVIDALNKTDDLGKTGKVLYWLPNNLPSNVHLIVSTRTEHQTSMEVLVQERSFATVEISALDDLQKETMAKNMLALRGKEFSEPQMIKVVAAEQSGNPLYLEIFLEEMCSFGDFFLVDKQMDHLLEAESTKILFLKFIKRMELDYNPKSVDNDGQKPHRNIVKEVLCLIEVSKEGLSEEELKAILHIDSGTWSPIFFAMASFILDRAGLYSFAYEDLNMAVNEYYLEDESDRLMFVRKLSNYFEGKFQSLSLSVDDVVPSRISSEYPRLLSKLSDGEKLSSYLTRLCVIASVPSDGPEWFKMMDYWTLTGLSNDQISKAFLASIQEEITRLKENDLQEYGEEKNPVLTHDKLLPVLLRIATFMVDAGYGKAVIPILLKAKELYDSLEDKTTTNLQIVNLYCNINYSLACLYVDLDMLDEAEPVHKDVLHMRERYSDQFENGESDVATSLYGLSVLEGRRRNYDKVDEYNSRVLSIYEKLQLPWDHEYYANLYNNWGVAVMSNNPEHDKEVYDRAIDYMNKAQKIYESVYFGHLPPQVTVTLNNLALCNRRLGNHEEARKVYKRILAIRIDTLGENHTNVAMVYRNLGTLEYADNKIDLALDYYEKSLKIFEAFGEEHLETALSLENMALVKIALENWDEAHYYFNKAGEILHRTGRMNHSLPSINAVMADHYLTNDRKPDAYKLFQRLVGTSIAQPRDYAALEYFDRQLPENERPTRPYEHTTEYALEKYV</sequence>
<dbReference type="Proteomes" id="UP001152795">
    <property type="component" value="Unassembled WGS sequence"/>
</dbReference>
<evidence type="ECO:0000313" key="3">
    <source>
        <dbReference type="EMBL" id="CAB4024813.1"/>
    </source>
</evidence>
<dbReference type="SMART" id="SM00028">
    <property type="entry name" value="TPR"/>
    <property type="match status" value="4"/>
</dbReference>
<feature type="region of interest" description="Disordered" evidence="2">
    <location>
        <begin position="207"/>
        <end position="243"/>
    </location>
</feature>
<organism evidence="3 4">
    <name type="scientific">Paramuricea clavata</name>
    <name type="common">Red gorgonian</name>
    <name type="synonym">Violescent sea-whip</name>
    <dbReference type="NCBI Taxonomy" id="317549"/>
    <lineage>
        <taxon>Eukaryota</taxon>
        <taxon>Metazoa</taxon>
        <taxon>Cnidaria</taxon>
        <taxon>Anthozoa</taxon>
        <taxon>Octocorallia</taxon>
        <taxon>Malacalcyonacea</taxon>
        <taxon>Plexauridae</taxon>
        <taxon>Paramuricea</taxon>
    </lineage>
</organism>
<feature type="compositionally biased region" description="Polar residues" evidence="2">
    <location>
        <begin position="167"/>
        <end position="179"/>
    </location>
</feature>
<dbReference type="GO" id="GO:0080008">
    <property type="term" value="C:Cul4-RING E3 ubiquitin ligase complex"/>
    <property type="evidence" value="ECO:0007669"/>
    <property type="project" value="TreeGrafter"/>
</dbReference>
<dbReference type="Pfam" id="PF13424">
    <property type="entry name" value="TPR_12"/>
    <property type="match status" value="1"/>
</dbReference>
<dbReference type="InterPro" id="IPR027417">
    <property type="entry name" value="P-loop_NTPase"/>
</dbReference>
<feature type="compositionally biased region" description="Polar residues" evidence="2">
    <location>
        <begin position="148"/>
        <end position="157"/>
    </location>
</feature>
<dbReference type="PANTHER" id="PTHR19860:SF40">
    <property type="entry name" value="WD40 REPEAT-CONTAINING PROTEIN"/>
    <property type="match status" value="1"/>
</dbReference>
<name>A0A6S7K9I0_PARCT</name>
<evidence type="ECO:0000256" key="1">
    <source>
        <dbReference type="ARBA" id="ARBA00022737"/>
    </source>
</evidence>
<dbReference type="PROSITE" id="PS50005">
    <property type="entry name" value="TPR"/>
    <property type="match status" value="1"/>
</dbReference>
<dbReference type="Gene3D" id="3.40.50.300">
    <property type="entry name" value="P-loop containing nucleotide triphosphate hydrolases"/>
    <property type="match status" value="1"/>
</dbReference>
<gene>
    <name evidence="3" type="ORF">PACLA_8A004191</name>
</gene>
<dbReference type="Gene3D" id="1.25.40.10">
    <property type="entry name" value="Tetratricopeptide repeat domain"/>
    <property type="match status" value="2"/>
</dbReference>
<dbReference type="InterPro" id="IPR019734">
    <property type="entry name" value="TPR_rpt"/>
</dbReference>